<proteinExistence type="predicted"/>
<name>A0ABP9RII6_9ACTN</name>
<dbReference type="EMBL" id="BAABJQ010000001">
    <property type="protein sequence ID" value="GAA5177594.1"/>
    <property type="molecule type" value="Genomic_DNA"/>
</dbReference>
<keyword evidence="3" id="KW-1185">Reference proteome</keyword>
<reference evidence="3" key="1">
    <citation type="journal article" date="2019" name="Int. J. Syst. Evol. Microbiol.">
        <title>The Global Catalogue of Microorganisms (GCM) 10K type strain sequencing project: providing services to taxonomists for standard genome sequencing and annotation.</title>
        <authorList>
            <consortium name="The Broad Institute Genomics Platform"/>
            <consortium name="The Broad Institute Genome Sequencing Center for Infectious Disease"/>
            <person name="Wu L."/>
            <person name="Ma J."/>
        </authorList>
    </citation>
    <scope>NUCLEOTIDE SEQUENCE [LARGE SCALE GENOMIC DNA]</scope>
    <source>
        <strain evidence="3">JCM 18304</strain>
    </source>
</reference>
<sequence>MVIHTAHQAAPVPDRRRPLVITADLDLLDDLLTIAAQAEVIVDVAPDAVAAARWFVEAPMVLVGIDAAAECARASLPSRPGIVLVGHHEQPGPPDWDVAHDLRAEHLATLPAAEPWLVQRIGRIARAAEARMVAVLGGRGGAGASVLAAGLAVTAARAGMRTLLVDADPLGGGVDLVLGWESLDGLRWPALTQTSGRVSPPALVEVLPQRGELVVLSWDRGDVLAVPAEAMASALDAGRRGQDLVVIDLPRRLDDASVLALEAADRGYLVVPAELRACAAAARVAAAAAPHCPSLSIVVRGPAPGGLRGPDVAKALGLPLAGVLRPEPGLARGLERGQPPARDGRSPLARLCQRLLTELGLGMTKAVA</sequence>
<evidence type="ECO:0000259" key="1">
    <source>
        <dbReference type="Pfam" id="PF26563"/>
    </source>
</evidence>
<dbReference type="Proteomes" id="UP001501570">
    <property type="component" value="Unassembled WGS sequence"/>
</dbReference>
<dbReference type="InterPro" id="IPR050625">
    <property type="entry name" value="ParA/MinD_ATPase"/>
</dbReference>
<evidence type="ECO:0000313" key="3">
    <source>
        <dbReference type="Proteomes" id="UP001501570"/>
    </source>
</evidence>
<organism evidence="2 3">
    <name type="scientific">Rugosimonospora acidiphila</name>
    <dbReference type="NCBI Taxonomy" id="556531"/>
    <lineage>
        <taxon>Bacteria</taxon>
        <taxon>Bacillati</taxon>
        <taxon>Actinomycetota</taxon>
        <taxon>Actinomycetes</taxon>
        <taxon>Micromonosporales</taxon>
        <taxon>Micromonosporaceae</taxon>
        <taxon>Rugosimonospora</taxon>
    </lineage>
</organism>
<comment type="caution">
    <text evidence="2">The sequence shown here is derived from an EMBL/GenBank/DDBJ whole genome shotgun (WGS) entry which is preliminary data.</text>
</comment>
<protein>
    <submittedName>
        <fullName evidence="2">Septum formation initiator</fullName>
    </submittedName>
</protein>
<dbReference type="PANTHER" id="PTHR43384:SF11">
    <property type="entry name" value="SEPTUM SITE DETERMINING PROTEIN"/>
    <property type="match status" value="1"/>
</dbReference>
<dbReference type="Pfam" id="PF26563">
    <property type="entry name" value="Rv3660c_N"/>
    <property type="match status" value="1"/>
</dbReference>
<dbReference type="NCBIfam" id="TIGR03815">
    <property type="entry name" value="CpaE_hom_Actino"/>
    <property type="match status" value="1"/>
</dbReference>
<dbReference type="InterPro" id="IPR027417">
    <property type="entry name" value="P-loop_NTPase"/>
</dbReference>
<accession>A0ABP9RII6</accession>
<dbReference type="Gene3D" id="3.40.50.300">
    <property type="entry name" value="P-loop containing nucleotide triphosphate hydrolases"/>
    <property type="match status" value="1"/>
</dbReference>
<feature type="domain" description="Rv3660c-like CheY-like N-terminal" evidence="1">
    <location>
        <begin position="21"/>
        <end position="129"/>
    </location>
</feature>
<dbReference type="PANTHER" id="PTHR43384">
    <property type="entry name" value="SEPTUM SITE-DETERMINING PROTEIN MIND HOMOLOG, CHLOROPLASTIC-RELATED"/>
    <property type="match status" value="1"/>
</dbReference>
<dbReference type="InterPro" id="IPR059050">
    <property type="entry name" value="Rv3660c_N"/>
</dbReference>
<gene>
    <name evidence="2" type="ORF">GCM10023322_02620</name>
</gene>
<dbReference type="SUPFAM" id="SSF52540">
    <property type="entry name" value="P-loop containing nucleoside triphosphate hydrolases"/>
    <property type="match status" value="1"/>
</dbReference>
<dbReference type="InterPro" id="IPR022521">
    <property type="entry name" value="Rv3660c"/>
</dbReference>
<evidence type="ECO:0000313" key="2">
    <source>
        <dbReference type="EMBL" id="GAA5177594.1"/>
    </source>
</evidence>